<dbReference type="PANTHER" id="PTHR43731:SF14">
    <property type="entry name" value="PRESENILIN-ASSOCIATED RHOMBOID-LIKE PROTEIN, MITOCHONDRIAL"/>
    <property type="match status" value="1"/>
</dbReference>
<keyword evidence="4" id="KW-0378">Hydrolase</keyword>
<dbReference type="STRING" id="92696.A0A4V2MXS9"/>
<organism evidence="9 10">
    <name type="scientific">Steccherinum ochraceum</name>
    <dbReference type="NCBI Taxonomy" id="92696"/>
    <lineage>
        <taxon>Eukaryota</taxon>
        <taxon>Fungi</taxon>
        <taxon>Dikarya</taxon>
        <taxon>Basidiomycota</taxon>
        <taxon>Agaricomycotina</taxon>
        <taxon>Agaricomycetes</taxon>
        <taxon>Polyporales</taxon>
        <taxon>Steccherinaceae</taxon>
        <taxon>Steccherinum</taxon>
    </lineage>
</organism>
<dbReference type="OrthoDB" id="418595at2759"/>
<dbReference type="EMBL" id="RWJN01000007">
    <property type="protein sequence ID" value="TCD71327.1"/>
    <property type="molecule type" value="Genomic_DNA"/>
</dbReference>
<evidence type="ECO:0000256" key="2">
    <source>
        <dbReference type="ARBA" id="ARBA00009045"/>
    </source>
</evidence>
<dbReference type="GO" id="GO:0004252">
    <property type="term" value="F:serine-type endopeptidase activity"/>
    <property type="evidence" value="ECO:0007669"/>
    <property type="project" value="InterPro"/>
</dbReference>
<accession>A0A4V2MXS9</accession>
<evidence type="ECO:0000256" key="5">
    <source>
        <dbReference type="ARBA" id="ARBA00022989"/>
    </source>
</evidence>
<evidence type="ECO:0000256" key="7">
    <source>
        <dbReference type="SAM" id="Phobius"/>
    </source>
</evidence>
<evidence type="ECO:0000313" key="9">
    <source>
        <dbReference type="EMBL" id="TCD71327.1"/>
    </source>
</evidence>
<feature type="transmembrane region" description="Helical" evidence="7">
    <location>
        <begin position="58"/>
        <end position="77"/>
    </location>
</feature>
<comment type="caution">
    <text evidence="9">The sequence shown here is derived from an EMBL/GenBank/DDBJ whole genome shotgun (WGS) entry which is preliminary data.</text>
</comment>
<dbReference type="GO" id="GO:0016020">
    <property type="term" value="C:membrane"/>
    <property type="evidence" value="ECO:0007669"/>
    <property type="project" value="UniProtKB-SubCell"/>
</dbReference>
<keyword evidence="10" id="KW-1185">Reference proteome</keyword>
<comment type="subcellular location">
    <subcellularLocation>
        <location evidence="1">Membrane</location>
        <topology evidence="1">Multi-pass membrane protein</topology>
    </subcellularLocation>
</comment>
<evidence type="ECO:0000259" key="8">
    <source>
        <dbReference type="Pfam" id="PF01694"/>
    </source>
</evidence>
<gene>
    <name evidence="9" type="ORF">EIP91_011098</name>
</gene>
<keyword evidence="3 7" id="KW-0812">Transmembrane</keyword>
<feature type="transmembrane region" description="Helical" evidence="7">
    <location>
        <begin position="232"/>
        <end position="250"/>
    </location>
</feature>
<name>A0A4V2MXS9_9APHY</name>
<proteinExistence type="inferred from homology"/>
<dbReference type="Pfam" id="PF01694">
    <property type="entry name" value="Rhomboid"/>
    <property type="match status" value="1"/>
</dbReference>
<sequence length="256" mass="28224">MSYSAMNATHLTTSNSPSFVQMISSKVLRATHRDVRFGSSSSSWSNFRRNFDHNMGQYVIWAILGINGMVFVSWYVARANLSQRDPSLYAAMSRNFISSAQNIQAGRIWTFATSIFSHEQPAHMLFNCLAIYTIAPWVLASMGSTTFIGFYLGSGIAANVFSHYWHKFARPNPNYQSHGASGSMSAVTAYFACIAPTAQLLLFGIIPMPAWTLVAGLLAYDGYNTYVDKQNGINAAAHVGGLMAGFAFFARRRFGL</sequence>
<feature type="transmembrane region" description="Helical" evidence="7">
    <location>
        <begin position="124"/>
        <end position="142"/>
    </location>
</feature>
<reference evidence="9 10" key="1">
    <citation type="submission" date="2018-11" db="EMBL/GenBank/DDBJ databases">
        <title>Genome assembly of Steccherinum ochraceum LE-BIN_3174, the white-rot fungus of the Steccherinaceae family (The Residual Polyporoid clade, Polyporales, Basidiomycota).</title>
        <authorList>
            <person name="Fedorova T.V."/>
            <person name="Glazunova O.A."/>
            <person name="Landesman E.O."/>
            <person name="Moiseenko K.V."/>
            <person name="Psurtseva N.V."/>
            <person name="Savinova O.S."/>
            <person name="Shakhova N.V."/>
            <person name="Tyazhelova T.V."/>
            <person name="Vasina D.V."/>
        </authorList>
    </citation>
    <scope>NUCLEOTIDE SEQUENCE [LARGE SCALE GENOMIC DNA]</scope>
    <source>
        <strain evidence="9 10">LE-BIN_3174</strain>
    </source>
</reference>
<evidence type="ECO:0000256" key="1">
    <source>
        <dbReference type="ARBA" id="ARBA00004141"/>
    </source>
</evidence>
<dbReference type="InterPro" id="IPR050925">
    <property type="entry name" value="Rhomboid_protease_S54"/>
</dbReference>
<feature type="transmembrane region" description="Helical" evidence="7">
    <location>
        <begin position="187"/>
        <end position="220"/>
    </location>
</feature>
<protein>
    <recommendedName>
        <fullName evidence="8">Peptidase S54 rhomboid domain-containing protein</fullName>
    </recommendedName>
</protein>
<keyword evidence="5 7" id="KW-1133">Transmembrane helix</keyword>
<dbReference type="SUPFAM" id="SSF144091">
    <property type="entry name" value="Rhomboid-like"/>
    <property type="match status" value="1"/>
</dbReference>
<dbReference type="Gene3D" id="1.20.1540.10">
    <property type="entry name" value="Rhomboid-like"/>
    <property type="match status" value="1"/>
</dbReference>
<dbReference type="PANTHER" id="PTHR43731">
    <property type="entry name" value="RHOMBOID PROTEASE"/>
    <property type="match status" value="1"/>
</dbReference>
<dbReference type="Proteomes" id="UP000292702">
    <property type="component" value="Unassembled WGS sequence"/>
</dbReference>
<dbReference type="AlphaFoldDB" id="A0A4V2MXS9"/>
<evidence type="ECO:0000313" key="10">
    <source>
        <dbReference type="Proteomes" id="UP000292702"/>
    </source>
</evidence>
<evidence type="ECO:0000256" key="4">
    <source>
        <dbReference type="ARBA" id="ARBA00022801"/>
    </source>
</evidence>
<evidence type="ECO:0000256" key="6">
    <source>
        <dbReference type="ARBA" id="ARBA00023136"/>
    </source>
</evidence>
<keyword evidence="6 7" id="KW-0472">Membrane</keyword>
<evidence type="ECO:0000256" key="3">
    <source>
        <dbReference type="ARBA" id="ARBA00022692"/>
    </source>
</evidence>
<dbReference type="InterPro" id="IPR022764">
    <property type="entry name" value="Peptidase_S54_rhomboid_dom"/>
</dbReference>
<dbReference type="GO" id="GO:0006465">
    <property type="term" value="P:signal peptide processing"/>
    <property type="evidence" value="ECO:0007669"/>
    <property type="project" value="TreeGrafter"/>
</dbReference>
<comment type="similarity">
    <text evidence="2">Belongs to the peptidase S54 family.</text>
</comment>
<feature type="domain" description="Peptidase S54 rhomboid" evidence="8">
    <location>
        <begin position="106"/>
        <end position="248"/>
    </location>
</feature>
<dbReference type="InterPro" id="IPR035952">
    <property type="entry name" value="Rhomboid-like_sf"/>
</dbReference>